<dbReference type="Pfam" id="PF01590">
    <property type="entry name" value="GAF"/>
    <property type="match status" value="1"/>
</dbReference>
<dbReference type="InterPro" id="IPR029016">
    <property type="entry name" value="GAF-like_dom_sf"/>
</dbReference>
<dbReference type="SUPFAM" id="SSF55781">
    <property type="entry name" value="GAF domain-like"/>
    <property type="match status" value="1"/>
</dbReference>
<reference evidence="4" key="1">
    <citation type="journal article" date="2018" name="Nat. Microbiol.">
        <title>Leveraging single-cell genomics to expand the fungal tree of life.</title>
        <authorList>
            <person name="Ahrendt S.R."/>
            <person name="Quandt C.A."/>
            <person name="Ciobanu D."/>
            <person name="Clum A."/>
            <person name="Salamov A."/>
            <person name="Andreopoulos B."/>
            <person name="Cheng J.F."/>
            <person name="Woyke T."/>
            <person name="Pelin A."/>
            <person name="Henrissat B."/>
            <person name="Reynolds N.K."/>
            <person name="Benny G.L."/>
            <person name="Smith M.E."/>
            <person name="James T.Y."/>
            <person name="Grigoriev I.V."/>
        </authorList>
    </citation>
    <scope>NUCLEOTIDE SEQUENCE [LARGE SCALE GENOMIC DNA]</scope>
</reference>
<evidence type="ECO:0000256" key="1">
    <source>
        <dbReference type="ARBA" id="ARBA00038454"/>
    </source>
</evidence>
<keyword evidence="4" id="KW-1185">Reference proteome</keyword>
<gene>
    <name evidence="3" type="ORF">BDK51DRAFT_11958</name>
</gene>
<dbReference type="PROSITE" id="PS01320">
    <property type="entry name" value="UPF0067"/>
    <property type="match status" value="1"/>
</dbReference>
<feature type="domain" description="GAF" evidence="2">
    <location>
        <begin position="47"/>
        <end position="161"/>
    </location>
</feature>
<dbReference type="Proteomes" id="UP000269721">
    <property type="component" value="Unassembled WGS sequence"/>
</dbReference>
<protein>
    <submittedName>
        <fullName evidence="3">GAF domain-like protein</fullName>
    </submittedName>
</protein>
<name>A0A4P9W6I6_9FUNG</name>
<dbReference type="GO" id="GO:0005829">
    <property type="term" value="C:cytosol"/>
    <property type="evidence" value="ECO:0007669"/>
    <property type="project" value="TreeGrafter"/>
</dbReference>
<dbReference type="PANTHER" id="PTHR21021:SF15">
    <property type="entry name" value="FREE METHIONINE-R-SULFOXIDE REDUCTASE"/>
    <property type="match status" value="1"/>
</dbReference>
<dbReference type="EMBL" id="KZ996961">
    <property type="protein sequence ID" value="RKO88071.1"/>
    <property type="molecule type" value="Genomic_DNA"/>
</dbReference>
<dbReference type="InterPro" id="IPR000614">
    <property type="entry name" value="FRMsr_CS"/>
</dbReference>
<sequence>AKPAFYAQLLAEAESVLDPSLPSVANLANASALLYFALTDSPVSRPVNWVGFYLRDKKMPEKLTLGPFQGRLACTEIKLGRGVCGTAAAQNKIQLVPDVHLFPGHIACDSATESEIVVPIVAKGEDGEAVVVGVLDLDCLARDGFDEEDRVGLERIVEVIARVCSW</sequence>
<dbReference type="Gene3D" id="3.30.450.40">
    <property type="match status" value="1"/>
</dbReference>
<feature type="non-terminal residue" evidence="3">
    <location>
        <position position="166"/>
    </location>
</feature>
<dbReference type="PANTHER" id="PTHR21021">
    <property type="entry name" value="GAF/PUTATIVE CYTOSKELETAL PROTEIN"/>
    <property type="match status" value="1"/>
</dbReference>
<feature type="non-terminal residue" evidence="3">
    <location>
        <position position="1"/>
    </location>
</feature>
<dbReference type="GO" id="GO:0033745">
    <property type="term" value="F:L-methionine-(R)-S-oxide reductase activity"/>
    <property type="evidence" value="ECO:0007669"/>
    <property type="project" value="TreeGrafter"/>
</dbReference>
<evidence type="ECO:0000313" key="4">
    <source>
        <dbReference type="Proteomes" id="UP000269721"/>
    </source>
</evidence>
<evidence type="ECO:0000313" key="3">
    <source>
        <dbReference type="EMBL" id="RKO88071.1"/>
    </source>
</evidence>
<evidence type="ECO:0000259" key="2">
    <source>
        <dbReference type="Pfam" id="PF01590"/>
    </source>
</evidence>
<proteinExistence type="inferred from homology"/>
<dbReference type="AlphaFoldDB" id="A0A4P9W6I6"/>
<accession>A0A4P9W6I6</accession>
<comment type="similarity">
    <text evidence="1">Belongs to the free Met sulfoxide reductase family.</text>
</comment>
<dbReference type="FunFam" id="3.30.450.40:FF:000008">
    <property type="entry name" value="GAF domain-containing proteins"/>
    <property type="match status" value="1"/>
</dbReference>
<dbReference type="OrthoDB" id="15735at2759"/>
<dbReference type="InterPro" id="IPR051330">
    <property type="entry name" value="Phosphatase_reg/MetRdx"/>
</dbReference>
<organism evidence="3 4">
    <name type="scientific">Blyttiomyces helicus</name>
    <dbReference type="NCBI Taxonomy" id="388810"/>
    <lineage>
        <taxon>Eukaryota</taxon>
        <taxon>Fungi</taxon>
        <taxon>Fungi incertae sedis</taxon>
        <taxon>Chytridiomycota</taxon>
        <taxon>Chytridiomycota incertae sedis</taxon>
        <taxon>Chytridiomycetes</taxon>
        <taxon>Chytridiomycetes incertae sedis</taxon>
        <taxon>Blyttiomyces</taxon>
    </lineage>
</organism>
<dbReference type="InterPro" id="IPR003018">
    <property type="entry name" value="GAF"/>
</dbReference>